<proteinExistence type="predicted"/>
<evidence type="ECO:0000313" key="2">
    <source>
        <dbReference type="EnsemblPlants" id="OPUNC01G27120.1"/>
    </source>
</evidence>
<dbReference type="HOGENOM" id="CLU_2296268_0_0_1"/>
<organism evidence="2">
    <name type="scientific">Oryza punctata</name>
    <name type="common">Red rice</name>
    <dbReference type="NCBI Taxonomy" id="4537"/>
    <lineage>
        <taxon>Eukaryota</taxon>
        <taxon>Viridiplantae</taxon>
        <taxon>Streptophyta</taxon>
        <taxon>Embryophyta</taxon>
        <taxon>Tracheophyta</taxon>
        <taxon>Spermatophyta</taxon>
        <taxon>Magnoliopsida</taxon>
        <taxon>Liliopsida</taxon>
        <taxon>Poales</taxon>
        <taxon>Poaceae</taxon>
        <taxon>BOP clade</taxon>
        <taxon>Oryzoideae</taxon>
        <taxon>Oryzeae</taxon>
        <taxon>Oryzinae</taxon>
        <taxon>Oryza</taxon>
    </lineage>
</organism>
<dbReference type="Proteomes" id="UP000026962">
    <property type="component" value="Chromosome 1"/>
</dbReference>
<reference evidence="2" key="2">
    <citation type="submission" date="2018-05" db="EMBL/GenBank/DDBJ databases">
        <title>OpunRS2 (Oryza punctata Reference Sequence Version 2).</title>
        <authorList>
            <person name="Zhang J."/>
            <person name="Kudrna D."/>
            <person name="Lee S."/>
            <person name="Talag J."/>
            <person name="Welchert J."/>
            <person name="Wing R.A."/>
        </authorList>
    </citation>
    <scope>NUCLEOTIDE SEQUENCE [LARGE SCALE GENOMIC DNA]</scope>
</reference>
<evidence type="ECO:0000313" key="3">
    <source>
        <dbReference type="Proteomes" id="UP000026962"/>
    </source>
</evidence>
<dbReference type="AlphaFoldDB" id="A0A0E0JMP4"/>
<reference evidence="2" key="1">
    <citation type="submission" date="2015-04" db="UniProtKB">
        <authorList>
            <consortium name="EnsemblPlants"/>
        </authorList>
    </citation>
    <scope>IDENTIFICATION</scope>
</reference>
<protein>
    <submittedName>
        <fullName evidence="2">Uncharacterized protein</fullName>
    </submittedName>
</protein>
<sequence>MPDGGGGGSSEGSRASSLEEGRGFAGLTQAGLGPVWWLHKLDWSLPPRSPGQGEILRRLPAAQHRWSCDKDMTPHDGNWEALSRKGVYLVKKLTNSGKSSS</sequence>
<dbReference type="EnsemblPlants" id="OPUNC01G27120.1">
    <property type="protein sequence ID" value="OPUNC01G27120.1"/>
    <property type="gene ID" value="OPUNC01G27120"/>
</dbReference>
<dbReference type="Gramene" id="OPUNC01G27120.1">
    <property type="protein sequence ID" value="OPUNC01G27120.1"/>
    <property type="gene ID" value="OPUNC01G27120"/>
</dbReference>
<keyword evidence="3" id="KW-1185">Reference proteome</keyword>
<feature type="compositionally biased region" description="Gly residues" evidence="1">
    <location>
        <begin position="1"/>
        <end position="10"/>
    </location>
</feature>
<feature type="region of interest" description="Disordered" evidence="1">
    <location>
        <begin position="1"/>
        <end position="22"/>
    </location>
</feature>
<accession>A0A0E0JMP4</accession>
<name>A0A0E0JMP4_ORYPU</name>
<evidence type="ECO:0000256" key="1">
    <source>
        <dbReference type="SAM" id="MobiDB-lite"/>
    </source>
</evidence>